<evidence type="ECO:0000313" key="1">
    <source>
        <dbReference type="EMBL" id="OIV37014.1"/>
    </source>
</evidence>
<dbReference type="AlphaFoldDB" id="A0A1J7BEF5"/>
<organism evidence="1 2">
    <name type="scientific">Mangrovactinospora gilvigrisea</name>
    <dbReference type="NCBI Taxonomy" id="1428644"/>
    <lineage>
        <taxon>Bacteria</taxon>
        <taxon>Bacillati</taxon>
        <taxon>Actinomycetota</taxon>
        <taxon>Actinomycetes</taxon>
        <taxon>Kitasatosporales</taxon>
        <taxon>Streptomycetaceae</taxon>
        <taxon>Mangrovactinospora</taxon>
    </lineage>
</organism>
<dbReference type="Proteomes" id="UP000243342">
    <property type="component" value="Unassembled WGS sequence"/>
</dbReference>
<dbReference type="RefSeq" id="WP_071657090.1">
    <property type="nucleotide sequence ID" value="NZ_MLCF01000067.1"/>
</dbReference>
<dbReference type="STRING" id="1428644.BIV57_13580"/>
<comment type="caution">
    <text evidence="1">The sequence shown here is derived from an EMBL/GenBank/DDBJ whole genome shotgun (WGS) entry which is preliminary data.</text>
</comment>
<proteinExistence type="predicted"/>
<reference evidence="1 2" key="1">
    <citation type="submission" date="2016-10" db="EMBL/GenBank/DDBJ databases">
        <title>Genome sequence of Streptomyces gilvigriseus MUSC 26.</title>
        <authorList>
            <person name="Lee L.-H."/>
            <person name="Ser H.-L."/>
        </authorList>
    </citation>
    <scope>NUCLEOTIDE SEQUENCE [LARGE SCALE GENOMIC DNA]</scope>
    <source>
        <strain evidence="1 2">MUSC 26</strain>
    </source>
</reference>
<accession>A0A1J7BEF5</accession>
<evidence type="ECO:0000313" key="2">
    <source>
        <dbReference type="Proteomes" id="UP000243342"/>
    </source>
</evidence>
<gene>
    <name evidence="1" type="ORF">BIV57_13580</name>
</gene>
<name>A0A1J7BEF5_9ACTN</name>
<dbReference type="EMBL" id="MLCF01000067">
    <property type="protein sequence ID" value="OIV37014.1"/>
    <property type="molecule type" value="Genomic_DNA"/>
</dbReference>
<keyword evidence="2" id="KW-1185">Reference proteome</keyword>
<sequence length="93" mass="9970">MPPSESVSLRQDERLVAQVRAAVQELAHRLVDSPLDATVQTDLAQLLAAPGTHRAVALFHAWCTQRPPQELQLRTGALLRAAAVRAAQSGGGR</sequence>
<protein>
    <submittedName>
        <fullName evidence="1">Uncharacterized protein</fullName>
    </submittedName>
</protein>